<protein>
    <submittedName>
        <fullName evidence="4">SCO family protein</fullName>
    </submittedName>
</protein>
<organism evidence="4 5">
    <name type="scientific">Pelagicoccus albus</name>
    <dbReference type="NCBI Taxonomy" id="415222"/>
    <lineage>
        <taxon>Bacteria</taxon>
        <taxon>Pseudomonadati</taxon>
        <taxon>Verrucomicrobiota</taxon>
        <taxon>Opitutia</taxon>
        <taxon>Puniceicoccales</taxon>
        <taxon>Pelagicoccaceae</taxon>
        <taxon>Pelagicoccus</taxon>
    </lineage>
</organism>
<dbReference type="EMBL" id="JACHVC010000006">
    <property type="protein sequence ID" value="MBC2605466.1"/>
    <property type="molecule type" value="Genomic_DNA"/>
</dbReference>
<evidence type="ECO:0000256" key="3">
    <source>
        <dbReference type="PIRSR" id="PIRSR603782-2"/>
    </source>
</evidence>
<dbReference type="RefSeq" id="WP_185659341.1">
    <property type="nucleotide sequence ID" value="NZ_CAWPOO010000006.1"/>
</dbReference>
<keyword evidence="2" id="KW-0479">Metal-binding</keyword>
<reference evidence="4 5" key="1">
    <citation type="submission" date="2020-07" db="EMBL/GenBank/DDBJ databases">
        <authorList>
            <person name="Feng X."/>
        </authorList>
    </citation>
    <scope>NUCLEOTIDE SEQUENCE [LARGE SCALE GENOMIC DNA]</scope>
    <source>
        <strain evidence="4 5">JCM23202</strain>
    </source>
</reference>
<evidence type="ECO:0000313" key="4">
    <source>
        <dbReference type="EMBL" id="MBC2605466.1"/>
    </source>
</evidence>
<dbReference type="InterPro" id="IPR003782">
    <property type="entry name" value="SCO1/SenC"/>
</dbReference>
<accession>A0A7X1E7R2</accession>
<feature type="binding site" evidence="2">
    <location>
        <position position="77"/>
    </location>
    <ligand>
        <name>Cu cation</name>
        <dbReference type="ChEBI" id="CHEBI:23378"/>
    </ligand>
</feature>
<dbReference type="PANTHER" id="PTHR12151:SF25">
    <property type="entry name" value="LINALOOL DEHYDRATASE_ISOMERASE DOMAIN-CONTAINING PROTEIN"/>
    <property type="match status" value="1"/>
</dbReference>
<dbReference type="Gene3D" id="3.40.30.10">
    <property type="entry name" value="Glutaredoxin"/>
    <property type="match status" value="1"/>
</dbReference>
<proteinExistence type="inferred from homology"/>
<keyword evidence="2" id="KW-0186">Copper</keyword>
<sequence length="202" mass="22350">MRIVILTLAAVALLGVGVYFIPHEAEQPESVPEVLAEFGNVANFEFLDQEGAPFSSEQLEGKVWLANFVFTSCSAECPILTAKMMHVREELGTDANVEYVSFSVDPVTDTPERLKEYASDYGSAEDWVLLTGDGEKLDSLIKNSFLLPTAKDYHERRDIAATGFIHSNKLIVVDQKGTVRYAVDGLEEGAVERLSTVMKRLM</sequence>
<keyword evidence="5" id="KW-1185">Reference proteome</keyword>
<comment type="caution">
    <text evidence="4">The sequence shown here is derived from an EMBL/GenBank/DDBJ whole genome shotgun (WGS) entry which is preliminary data.</text>
</comment>
<dbReference type="AlphaFoldDB" id="A0A7X1E7R2"/>
<dbReference type="PANTHER" id="PTHR12151">
    <property type="entry name" value="ELECTRON TRANSPORT PROTIN SCO1/SENC FAMILY MEMBER"/>
    <property type="match status" value="1"/>
</dbReference>
<comment type="similarity">
    <text evidence="1">Belongs to the SCO1/2 family.</text>
</comment>
<gene>
    <name evidence="4" type="ORF">H5P27_05365</name>
</gene>
<dbReference type="GO" id="GO:0046872">
    <property type="term" value="F:metal ion binding"/>
    <property type="evidence" value="ECO:0007669"/>
    <property type="project" value="UniProtKB-KW"/>
</dbReference>
<evidence type="ECO:0000313" key="5">
    <source>
        <dbReference type="Proteomes" id="UP000526501"/>
    </source>
</evidence>
<dbReference type="CDD" id="cd02968">
    <property type="entry name" value="SCO"/>
    <property type="match status" value="1"/>
</dbReference>
<feature type="disulfide bond" description="Redox-active" evidence="3">
    <location>
        <begin position="73"/>
        <end position="77"/>
    </location>
</feature>
<evidence type="ECO:0000256" key="2">
    <source>
        <dbReference type="PIRSR" id="PIRSR603782-1"/>
    </source>
</evidence>
<feature type="binding site" evidence="2">
    <location>
        <position position="166"/>
    </location>
    <ligand>
        <name>Cu cation</name>
        <dbReference type="ChEBI" id="CHEBI:23378"/>
    </ligand>
</feature>
<dbReference type="InterPro" id="IPR036249">
    <property type="entry name" value="Thioredoxin-like_sf"/>
</dbReference>
<feature type="binding site" evidence="2">
    <location>
        <position position="73"/>
    </location>
    <ligand>
        <name>Cu cation</name>
        <dbReference type="ChEBI" id="CHEBI:23378"/>
    </ligand>
</feature>
<dbReference type="SUPFAM" id="SSF52833">
    <property type="entry name" value="Thioredoxin-like"/>
    <property type="match status" value="1"/>
</dbReference>
<keyword evidence="3" id="KW-1015">Disulfide bond</keyword>
<dbReference type="Pfam" id="PF02630">
    <property type="entry name" value="SCO1-SenC"/>
    <property type="match status" value="1"/>
</dbReference>
<name>A0A7X1E7R2_9BACT</name>
<dbReference type="Proteomes" id="UP000526501">
    <property type="component" value="Unassembled WGS sequence"/>
</dbReference>
<evidence type="ECO:0000256" key="1">
    <source>
        <dbReference type="ARBA" id="ARBA00010996"/>
    </source>
</evidence>